<dbReference type="EMBL" id="FO082843">
    <property type="protein sequence ID" value="CCF61166.1"/>
    <property type="molecule type" value="Genomic_DNA"/>
</dbReference>
<evidence type="ECO:0000313" key="2">
    <source>
        <dbReference type="Proteomes" id="UP000008190"/>
    </source>
</evidence>
<keyword evidence="2" id="KW-1185">Reference proteome</keyword>
<dbReference type="OrthoDB" id="4553390at2"/>
<proteinExistence type="predicted"/>
<organism evidence="1 2">
    <name type="scientific">Nocardia cyriacigeorgica (strain GUH-2)</name>
    <dbReference type="NCBI Taxonomy" id="1127134"/>
    <lineage>
        <taxon>Bacteria</taxon>
        <taxon>Bacillati</taxon>
        <taxon>Actinomycetota</taxon>
        <taxon>Actinomycetes</taxon>
        <taxon>Mycobacteriales</taxon>
        <taxon>Nocardiaceae</taxon>
        <taxon>Nocardia</taxon>
    </lineage>
</organism>
<sequence length="154" mass="17155">MSGPDIAQPDERLRQHEALKLRLAGVAYARIAEQLGYSDKSGAFRAVQAVLDRQESHAADELRKLEDARLDLLWLKAFPGVMAGDLKAIEVAAKLHDRRVKLHGLAAPQRVEVQNIGLSYEEFETTVDEDIRALGYHPRNDVPLSDTDDGWANT</sequence>
<dbReference type="KEGG" id="ncy:NOCYR_0346"/>
<dbReference type="eggNOG" id="ENOG5033C6B">
    <property type="taxonomic scope" value="Bacteria"/>
</dbReference>
<evidence type="ECO:0008006" key="3">
    <source>
        <dbReference type="Google" id="ProtNLM"/>
    </source>
</evidence>
<gene>
    <name evidence="1" type="ordered locus">NOCYR_0346</name>
</gene>
<name>H6R9V8_NOCCG</name>
<protein>
    <recommendedName>
        <fullName evidence="3">Helix-turn-helix DNA binding domain protein</fullName>
    </recommendedName>
</protein>
<accession>H6R9V8</accession>
<evidence type="ECO:0000313" key="1">
    <source>
        <dbReference type="EMBL" id="CCF61166.1"/>
    </source>
</evidence>
<dbReference type="STRING" id="1127134.NOCYR_0346"/>
<dbReference type="AlphaFoldDB" id="H6R9V8"/>
<dbReference type="HOGENOM" id="CLU_1702413_0_0_11"/>
<reference evidence="1 2" key="1">
    <citation type="journal article" date="2012" name="J. Bacteriol.">
        <title>Genome sequence of the human- and animal-pathogenic strain Nocardia cyriacigeorgica GUH-2.</title>
        <authorList>
            <person name="Zoropogui A."/>
            <person name="Pujic P."/>
            <person name="Normand P."/>
            <person name="Barbe V."/>
            <person name="Beaman B."/>
            <person name="Beaman L."/>
            <person name="Boiron P."/>
            <person name="Colinon C."/>
            <person name="Deredjian A."/>
            <person name="Graindorge A."/>
            <person name="Mangenot S."/>
            <person name="Nazaret S."/>
            <person name="Neto M."/>
            <person name="Petit S."/>
            <person name="Roche D."/>
            <person name="Vallenet D."/>
            <person name="Rodriguez-Nava V."/>
            <person name="Richard Y."/>
            <person name="Cournoyer B."/>
            <person name="Blaha D."/>
        </authorList>
    </citation>
    <scope>NUCLEOTIDE SEQUENCE [LARGE SCALE GENOMIC DNA]</scope>
    <source>
        <strain evidence="1 2">GUH-2</strain>
    </source>
</reference>
<dbReference type="Proteomes" id="UP000008190">
    <property type="component" value="Chromosome"/>
</dbReference>
<dbReference type="RefSeq" id="WP_014348643.1">
    <property type="nucleotide sequence ID" value="NC_016887.1"/>
</dbReference>